<feature type="compositionally biased region" description="Acidic residues" evidence="6">
    <location>
        <begin position="92"/>
        <end position="132"/>
    </location>
</feature>
<feature type="region of interest" description="Disordered" evidence="6">
    <location>
        <begin position="83"/>
        <end position="132"/>
    </location>
</feature>
<dbReference type="AlphaFoldDB" id="A0A401GDZ5"/>
<dbReference type="InterPro" id="IPR008906">
    <property type="entry name" value="HATC_C_dom"/>
</dbReference>
<dbReference type="PANTHER" id="PTHR46481">
    <property type="entry name" value="ZINC FINGER BED DOMAIN-CONTAINING PROTEIN 4"/>
    <property type="match status" value="1"/>
</dbReference>
<evidence type="ECO:0000256" key="2">
    <source>
        <dbReference type="ARBA" id="ARBA00022723"/>
    </source>
</evidence>
<dbReference type="GO" id="GO:0005634">
    <property type="term" value="C:nucleus"/>
    <property type="evidence" value="ECO:0007669"/>
    <property type="project" value="UniProtKB-SubCell"/>
</dbReference>
<name>A0A401GDZ5_9APHY</name>
<dbReference type="RefSeq" id="XP_027611312.1">
    <property type="nucleotide sequence ID" value="XM_027755511.1"/>
</dbReference>
<keyword evidence="3" id="KW-0863">Zinc-finger</keyword>
<keyword evidence="9" id="KW-1185">Reference proteome</keyword>
<evidence type="ECO:0000256" key="5">
    <source>
        <dbReference type="ARBA" id="ARBA00023242"/>
    </source>
</evidence>
<evidence type="ECO:0000256" key="1">
    <source>
        <dbReference type="ARBA" id="ARBA00004123"/>
    </source>
</evidence>
<feature type="domain" description="HAT C-terminal dimerisation" evidence="7">
    <location>
        <begin position="398"/>
        <end position="475"/>
    </location>
</feature>
<evidence type="ECO:0000313" key="8">
    <source>
        <dbReference type="EMBL" id="GBE80399.1"/>
    </source>
</evidence>
<proteinExistence type="predicted"/>
<organism evidence="8 9">
    <name type="scientific">Sparassis crispa</name>
    <dbReference type="NCBI Taxonomy" id="139825"/>
    <lineage>
        <taxon>Eukaryota</taxon>
        <taxon>Fungi</taxon>
        <taxon>Dikarya</taxon>
        <taxon>Basidiomycota</taxon>
        <taxon>Agaricomycotina</taxon>
        <taxon>Agaricomycetes</taxon>
        <taxon>Polyporales</taxon>
        <taxon>Sparassidaceae</taxon>
        <taxon>Sparassis</taxon>
    </lineage>
</organism>
<dbReference type="GO" id="GO:0008270">
    <property type="term" value="F:zinc ion binding"/>
    <property type="evidence" value="ECO:0007669"/>
    <property type="project" value="UniProtKB-KW"/>
</dbReference>
<dbReference type="PANTHER" id="PTHR46481:SF10">
    <property type="entry name" value="ZINC FINGER BED DOMAIN-CONTAINING PROTEIN 39"/>
    <property type="match status" value="1"/>
</dbReference>
<gene>
    <name evidence="8" type="ORF">SCP_0301140</name>
</gene>
<dbReference type="Pfam" id="PF05699">
    <property type="entry name" value="Dimer_Tnp_hAT"/>
    <property type="match status" value="1"/>
</dbReference>
<comment type="subcellular location">
    <subcellularLocation>
        <location evidence="1">Nucleus</location>
    </subcellularLocation>
</comment>
<dbReference type="EMBL" id="BFAD01000003">
    <property type="protein sequence ID" value="GBE80399.1"/>
    <property type="molecule type" value="Genomic_DNA"/>
</dbReference>
<evidence type="ECO:0000313" key="9">
    <source>
        <dbReference type="Proteomes" id="UP000287166"/>
    </source>
</evidence>
<evidence type="ECO:0000256" key="3">
    <source>
        <dbReference type="ARBA" id="ARBA00022771"/>
    </source>
</evidence>
<reference evidence="8 9" key="1">
    <citation type="journal article" date="2018" name="Sci. Rep.">
        <title>Genome sequence of the cauliflower mushroom Sparassis crispa (Hanabiratake) and its association with beneficial usage.</title>
        <authorList>
            <person name="Kiyama R."/>
            <person name="Furutani Y."/>
            <person name="Kawaguchi K."/>
            <person name="Nakanishi T."/>
        </authorList>
    </citation>
    <scope>NUCLEOTIDE SEQUENCE [LARGE SCALE GENOMIC DNA]</scope>
</reference>
<dbReference type="OrthoDB" id="2797375at2759"/>
<accession>A0A401GDZ5</accession>
<sequence length="508" mass="57856">MLIDLGIEERVSLSVVNVSQPFSGTHHTPDTCFTGDNATSNDTQFSKLDELPNSFHEANRVQCFNHTLNLAVKSILKPFNHKSKDQEASSELSDDNNDDELPDLLSDSDDSDDDRDDEGELWDLSNSDDPEEVDELEELDVADKNILLADTAAVRSTLVKLRGLTYAIVHSTTVALPMWYRACKAHRVLSCLIPRDVVTRWNSTHTMIVFALKYRHPIDDITGNKALKLRKYELDNDDWRILEDLVHILEKFKKATLFYSQDAVVTIANVIPSMDTIDKMLKPGIGSRTYHPAIQAAMKLGKATMNRYYSKTDLSNVYRITMVLHPGLELEYFCQHAWEANWIEEAKRLTHEEYHKHYEKNTDGAQGDAHNEAVASDDEFGDFANISVAMKPSARNKLEEYLAAPLEKVRDPLRWWWDSRKAYPHLHRMALDYLSVPATSTAIERAFSQGWQLLHFTRNRLSPKSICAALCLGSWGRSELLHIADLIAAVNMKKRKWAVVEEEVDEQA</sequence>
<evidence type="ECO:0000256" key="6">
    <source>
        <dbReference type="SAM" id="MobiDB-lite"/>
    </source>
</evidence>
<comment type="caution">
    <text evidence="8">The sequence shown here is derived from an EMBL/GenBank/DDBJ whole genome shotgun (WGS) entry which is preliminary data.</text>
</comment>
<keyword evidence="4" id="KW-0862">Zinc</keyword>
<dbReference type="InterPro" id="IPR012337">
    <property type="entry name" value="RNaseH-like_sf"/>
</dbReference>
<dbReference type="InterPro" id="IPR052035">
    <property type="entry name" value="ZnF_BED_domain_contain"/>
</dbReference>
<evidence type="ECO:0000256" key="4">
    <source>
        <dbReference type="ARBA" id="ARBA00022833"/>
    </source>
</evidence>
<protein>
    <submittedName>
        <fullName evidence="8">Putative AC9 transposase</fullName>
    </submittedName>
</protein>
<evidence type="ECO:0000259" key="7">
    <source>
        <dbReference type="Pfam" id="PF05699"/>
    </source>
</evidence>
<keyword evidence="2" id="KW-0479">Metal-binding</keyword>
<dbReference type="GeneID" id="38777316"/>
<dbReference type="InParanoid" id="A0A401GDZ5"/>
<keyword evidence="5" id="KW-0539">Nucleus</keyword>
<dbReference type="Proteomes" id="UP000287166">
    <property type="component" value="Unassembled WGS sequence"/>
</dbReference>
<dbReference type="SUPFAM" id="SSF53098">
    <property type="entry name" value="Ribonuclease H-like"/>
    <property type="match status" value="1"/>
</dbReference>
<dbReference type="GO" id="GO:0046983">
    <property type="term" value="F:protein dimerization activity"/>
    <property type="evidence" value="ECO:0007669"/>
    <property type="project" value="InterPro"/>
</dbReference>